<dbReference type="PANTHER" id="PTHR11709:SF233">
    <property type="entry name" value="FERROXIDASE HEPHL1"/>
    <property type="match status" value="1"/>
</dbReference>
<dbReference type="PANTHER" id="PTHR11709">
    <property type="entry name" value="MULTI-COPPER OXIDASE"/>
    <property type="match status" value="1"/>
</dbReference>
<evidence type="ECO:0000256" key="7">
    <source>
        <dbReference type="ARBA" id="ARBA00023157"/>
    </source>
</evidence>
<evidence type="ECO:0000256" key="4">
    <source>
        <dbReference type="ARBA" id="ARBA00022729"/>
    </source>
</evidence>
<organism evidence="11 12">
    <name type="scientific">Sinocyclocheilus rhinocerous</name>
    <dbReference type="NCBI Taxonomy" id="307959"/>
    <lineage>
        <taxon>Eukaryota</taxon>
        <taxon>Metazoa</taxon>
        <taxon>Chordata</taxon>
        <taxon>Craniata</taxon>
        <taxon>Vertebrata</taxon>
        <taxon>Euteleostomi</taxon>
        <taxon>Actinopterygii</taxon>
        <taxon>Neopterygii</taxon>
        <taxon>Teleostei</taxon>
        <taxon>Ostariophysi</taxon>
        <taxon>Cypriniformes</taxon>
        <taxon>Cyprinidae</taxon>
        <taxon>Cyprininae</taxon>
        <taxon>Sinocyclocheilus</taxon>
    </lineage>
</organism>
<dbReference type="InterPro" id="IPR011706">
    <property type="entry name" value="Cu-oxidase_C"/>
</dbReference>
<dbReference type="InterPro" id="IPR033138">
    <property type="entry name" value="Cu_oxidase_CS"/>
</dbReference>
<evidence type="ECO:0000256" key="8">
    <source>
        <dbReference type="ARBA" id="ARBA00023180"/>
    </source>
</evidence>
<evidence type="ECO:0000256" key="1">
    <source>
        <dbReference type="ARBA" id="ARBA00010609"/>
    </source>
</evidence>
<sequence>MMVRGQWANLARMPGLHPYSFSKDILGFLMTTESQDLGLTSHPKDGDFCQYASVFLQRGPRRIGSVYKKAIYKQYTDASYSQEISKPTWLGYLGPILRAEVHDVIIVHLKNYASRRYSIHPHGVFYAKDSEGALYPDGTSDTLKKDDGVPPGGNYTYIWTVKPDYAPQKGDANCLTWAYHSHVSASQDISSGLIGALLTCKKGHRYNSPYHHQNQRADVDQELVLMFSVVDENISWYLKENIQAFCSDPYGVDPAREDFQESNMMHAINGYMYGNLPGTEFCQNHTVALHLFGMGNEIDIHSVYFHGHTLLDRGHRVDVLSLFSATFATAEMVPATIGTWLLNCQVNDHLKAGMQALFKVSSCKDEMNSTVHLSGKIRKYFIAAEKIRWDYAPSGMDKLTNESLTKPGSVSEMFFGMSGGRLGGKYWKVVYREYTDKSFTLKRKRTSAEAHLGILGPILRAEVGDTFQVMFMNKADRIYSIQPHGLHYDKPFEGVFYQDGVFEVSCLVSDHYVGGMRQLYRVMGSEDEDISVLESQIIEYFICAEEVEWDYSPDRTWELQNFNTTEDNRSVNIQHLLLGSRYKKAVYREYTDATFRTRKLRQPQEEHLEILGPIIQAEVGQVLLITFMNKASHPYSIQAHGVRTSSKPEAVMPGNMTQYWWIIPVKSGPGVSDPNCIAFAYRSAVDFVKDTASGLIGPLIICRRGVLDQDRQRTDVDREFALLFMVFDENKSWYLEENIQSYYNSSEPILRDAEFQKSNKMYGINGKLYANLHGLEMVEGERVVWYLFGMGNEADIHTVHFHAETFTYKADEAHRTDVYDLIPGSFQTLEMVAEVNGTWLLHCHVANHIRAGMETTFIVKPRSGDYNKGTIFIIMIKNSELKSRNI</sequence>
<dbReference type="Pfam" id="PF07732">
    <property type="entry name" value="Cu-oxidase_3"/>
    <property type="match status" value="1"/>
</dbReference>
<dbReference type="Gene3D" id="2.60.40.420">
    <property type="entry name" value="Cupredoxins - blue copper proteins"/>
    <property type="match status" value="3"/>
</dbReference>
<gene>
    <name evidence="11" type="primary">LOC107720546</name>
</gene>
<evidence type="ECO:0000256" key="2">
    <source>
        <dbReference type="ARBA" id="ARBA00013107"/>
    </source>
</evidence>
<dbReference type="FunFam" id="2.60.40.420:FF:000009">
    <property type="entry name" value="Ceruloplasmin"/>
    <property type="match status" value="1"/>
</dbReference>
<keyword evidence="12" id="KW-1185">Reference proteome</keyword>
<dbReference type="SUPFAM" id="SSF49503">
    <property type="entry name" value="Cupredoxins"/>
    <property type="match status" value="5"/>
</dbReference>
<keyword evidence="3" id="KW-0479">Metal-binding</keyword>
<keyword evidence="4" id="KW-0732">Signal</keyword>
<dbReference type="FunFam" id="2.60.40.420:FF:000075">
    <property type="entry name" value="hephaestin isoform X2"/>
    <property type="match status" value="1"/>
</dbReference>
<accession>A0A673KH55</accession>
<evidence type="ECO:0000313" key="12">
    <source>
        <dbReference type="Proteomes" id="UP000472270"/>
    </source>
</evidence>
<reference evidence="11" key="2">
    <citation type="submission" date="2025-09" db="UniProtKB">
        <authorList>
            <consortium name="Ensembl"/>
        </authorList>
    </citation>
    <scope>IDENTIFICATION</scope>
</reference>
<reference evidence="11" key="1">
    <citation type="submission" date="2025-08" db="UniProtKB">
        <authorList>
            <consortium name="Ensembl"/>
        </authorList>
    </citation>
    <scope>IDENTIFICATION</scope>
</reference>
<feature type="domain" description="Plastocyanin-like" evidence="9">
    <location>
        <begin position="749"/>
        <end position="862"/>
    </location>
</feature>
<dbReference type="Ensembl" id="ENSSRHT00000064336.1">
    <property type="protein sequence ID" value="ENSSRHP00000062605.1"/>
    <property type="gene ID" value="ENSSRHG00000031110.1"/>
</dbReference>
<dbReference type="GO" id="GO:0005886">
    <property type="term" value="C:plasma membrane"/>
    <property type="evidence" value="ECO:0007669"/>
    <property type="project" value="TreeGrafter"/>
</dbReference>
<dbReference type="AlphaFoldDB" id="A0A673KH55"/>
<evidence type="ECO:0000313" key="11">
    <source>
        <dbReference type="Ensembl" id="ENSSRHP00000062605.1"/>
    </source>
</evidence>
<comment type="similarity">
    <text evidence="1">Belongs to the multicopper oxidase family.</text>
</comment>
<dbReference type="Proteomes" id="UP000472270">
    <property type="component" value="Unassembled WGS sequence"/>
</dbReference>
<dbReference type="EC" id="1.16.3.1" evidence="2"/>
<keyword evidence="6" id="KW-0560">Oxidoreductase</keyword>
<dbReference type="GO" id="GO:0006826">
    <property type="term" value="P:iron ion transport"/>
    <property type="evidence" value="ECO:0007669"/>
    <property type="project" value="TreeGrafter"/>
</dbReference>
<dbReference type="GO" id="GO:0005507">
    <property type="term" value="F:copper ion binding"/>
    <property type="evidence" value="ECO:0007669"/>
    <property type="project" value="InterPro"/>
</dbReference>
<dbReference type="Pfam" id="PF07731">
    <property type="entry name" value="Cu-oxidase_2"/>
    <property type="match status" value="1"/>
</dbReference>
<keyword evidence="5" id="KW-0677">Repeat</keyword>
<evidence type="ECO:0000256" key="3">
    <source>
        <dbReference type="ARBA" id="ARBA00022723"/>
    </source>
</evidence>
<evidence type="ECO:0000259" key="9">
    <source>
        <dbReference type="Pfam" id="PF07731"/>
    </source>
</evidence>
<evidence type="ECO:0000256" key="6">
    <source>
        <dbReference type="ARBA" id="ARBA00023002"/>
    </source>
</evidence>
<evidence type="ECO:0000256" key="5">
    <source>
        <dbReference type="ARBA" id="ARBA00022737"/>
    </source>
</evidence>
<dbReference type="PROSITE" id="PS00080">
    <property type="entry name" value="MULTICOPPER_OXIDASE2"/>
    <property type="match status" value="1"/>
</dbReference>
<protein>
    <recommendedName>
        <fullName evidence="2">ferroxidase</fullName>
        <ecNumber evidence="2">1.16.3.1</ecNumber>
    </recommendedName>
</protein>
<keyword evidence="8" id="KW-0325">Glycoprotein</keyword>
<name>A0A673KH55_9TELE</name>
<evidence type="ECO:0000259" key="10">
    <source>
        <dbReference type="Pfam" id="PF07732"/>
    </source>
</evidence>
<keyword evidence="7" id="KW-1015">Disulfide bond</keyword>
<dbReference type="InterPro" id="IPR011707">
    <property type="entry name" value="Cu-oxidase-like_N"/>
</dbReference>
<proteinExistence type="inferred from homology"/>
<dbReference type="GO" id="GO:0004322">
    <property type="term" value="F:ferroxidase activity"/>
    <property type="evidence" value="ECO:0007669"/>
    <property type="project" value="UniProtKB-EC"/>
</dbReference>
<dbReference type="PROSITE" id="PS00079">
    <property type="entry name" value="MULTICOPPER_OXIDASE1"/>
    <property type="match status" value="2"/>
</dbReference>
<dbReference type="FunFam" id="2.60.40.420:FF:000028">
    <property type="entry name" value="Ceruloplasmin"/>
    <property type="match status" value="2"/>
</dbReference>
<feature type="domain" description="Plastocyanin-like" evidence="10">
    <location>
        <begin position="92"/>
        <end position="198"/>
    </location>
</feature>
<dbReference type="InterPro" id="IPR008972">
    <property type="entry name" value="Cupredoxin"/>
</dbReference>
<dbReference type="InterPro" id="IPR002355">
    <property type="entry name" value="Cu_oxidase_Cu_BS"/>
</dbReference>
<dbReference type="InterPro" id="IPR045087">
    <property type="entry name" value="Cu-oxidase_fam"/>
</dbReference>